<sequence length="171" mass="18604">MVTLALVGIATGPSVAAFTVGIFFPFVDGRCAVIGNVIATAFTTWLSFGGLINKPYVYSYPVTTAGCNITDENLLADISSPVYDPSTWNPQSHYREGVSAMYDISYAWLTTEGFLLSIIISLTSSLILKNRNLVSKDLLASCVANSSCTPQLFKKYIDYGKDEDDRDSTKL</sequence>
<name>A0A7J7JK30_BUGNE</name>
<proteinExistence type="predicted"/>
<keyword evidence="2" id="KW-0813">Transport</keyword>
<keyword evidence="3" id="KW-1003">Cell membrane</keyword>
<evidence type="ECO:0000256" key="6">
    <source>
        <dbReference type="ARBA" id="ARBA00023201"/>
    </source>
</evidence>
<evidence type="ECO:0000256" key="4">
    <source>
        <dbReference type="ARBA" id="ARBA00023053"/>
    </source>
</evidence>
<dbReference type="Proteomes" id="UP000593567">
    <property type="component" value="Unassembled WGS sequence"/>
</dbReference>
<evidence type="ECO:0000256" key="3">
    <source>
        <dbReference type="ARBA" id="ARBA00022475"/>
    </source>
</evidence>
<keyword evidence="9" id="KW-1185">Reference proteome</keyword>
<evidence type="ECO:0000256" key="5">
    <source>
        <dbReference type="ARBA" id="ARBA00023065"/>
    </source>
</evidence>
<protein>
    <submittedName>
        <fullName evidence="8">Uncharacterized protein</fullName>
    </submittedName>
</protein>
<evidence type="ECO:0000256" key="1">
    <source>
        <dbReference type="ARBA" id="ARBA00004651"/>
    </source>
</evidence>
<comment type="caution">
    <text evidence="8">The sequence shown here is derived from an EMBL/GenBank/DDBJ whole genome shotgun (WGS) entry which is preliminary data.</text>
</comment>
<keyword evidence="5" id="KW-0406">Ion transport</keyword>
<dbReference type="EMBL" id="VXIV02002233">
    <property type="protein sequence ID" value="KAF6026660.1"/>
    <property type="molecule type" value="Genomic_DNA"/>
</dbReference>
<keyword evidence="6" id="KW-0739">Sodium transport</keyword>
<dbReference type="Gene3D" id="1.20.1730.10">
    <property type="entry name" value="Sodium/glucose cotransporter"/>
    <property type="match status" value="1"/>
</dbReference>
<organism evidence="8 9">
    <name type="scientific">Bugula neritina</name>
    <name type="common">Brown bryozoan</name>
    <name type="synonym">Sertularia neritina</name>
    <dbReference type="NCBI Taxonomy" id="10212"/>
    <lineage>
        <taxon>Eukaryota</taxon>
        <taxon>Metazoa</taxon>
        <taxon>Spiralia</taxon>
        <taxon>Lophotrochozoa</taxon>
        <taxon>Bryozoa</taxon>
        <taxon>Gymnolaemata</taxon>
        <taxon>Cheilostomatida</taxon>
        <taxon>Flustrina</taxon>
        <taxon>Buguloidea</taxon>
        <taxon>Bugulidae</taxon>
        <taxon>Bugula</taxon>
    </lineage>
</organism>
<dbReference type="PANTHER" id="PTHR42985:SF40">
    <property type="entry name" value="LD47995P-RELATED"/>
    <property type="match status" value="1"/>
</dbReference>
<evidence type="ECO:0000313" key="9">
    <source>
        <dbReference type="Proteomes" id="UP000593567"/>
    </source>
</evidence>
<keyword evidence="7" id="KW-1133">Transmembrane helix</keyword>
<evidence type="ECO:0000313" key="8">
    <source>
        <dbReference type="EMBL" id="KAF6026660.1"/>
    </source>
</evidence>
<keyword evidence="7" id="KW-0472">Membrane</keyword>
<dbReference type="GO" id="GO:0005886">
    <property type="term" value="C:plasma membrane"/>
    <property type="evidence" value="ECO:0007669"/>
    <property type="project" value="UniProtKB-SubCell"/>
</dbReference>
<dbReference type="PANTHER" id="PTHR42985">
    <property type="entry name" value="SODIUM-COUPLED MONOCARBOXYLATE TRANSPORTER"/>
    <property type="match status" value="1"/>
</dbReference>
<evidence type="ECO:0000256" key="2">
    <source>
        <dbReference type="ARBA" id="ARBA00022448"/>
    </source>
</evidence>
<dbReference type="GO" id="GO:0006814">
    <property type="term" value="P:sodium ion transport"/>
    <property type="evidence" value="ECO:0007669"/>
    <property type="project" value="UniProtKB-KW"/>
</dbReference>
<comment type="subcellular location">
    <subcellularLocation>
        <location evidence="1">Cell membrane</location>
        <topology evidence="1">Multi-pass membrane protein</topology>
    </subcellularLocation>
</comment>
<dbReference type="AlphaFoldDB" id="A0A7J7JK30"/>
<evidence type="ECO:0000256" key="7">
    <source>
        <dbReference type="SAM" id="Phobius"/>
    </source>
</evidence>
<gene>
    <name evidence="8" type="ORF">EB796_015029</name>
</gene>
<dbReference type="InterPro" id="IPR051163">
    <property type="entry name" value="Sodium:Solute_Symporter_SSF"/>
</dbReference>
<feature type="transmembrane region" description="Helical" evidence="7">
    <location>
        <begin position="6"/>
        <end position="26"/>
    </location>
</feature>
<dbReference type="OrthoDB" id="6132759at2759"/>
<dbReference type="GO" id="GO:0015293">
    <property type="term" value="F:symporter activity"/>
    <property type="evidence" value="ECO:0007669"/>
    <property type="project" value="TreeGrafter"/>
</dbReference>
<feature type="transmembrane region" description="Helical" evidence="7">
    <location>
        <begin position="33"/>
        <end position="52"/>
    </location>
</feature>
<feature type="transmembrane region" description="Helical" evidence="7">
    <location>
        <begin position="106"/>
        <end position="128"/>
    </location>
</feature>
<keyword evidence="4" id="KW-0915">Sodium</keyword>
<reference evidence="8" key="1">
    <citation type="submission" date="2020-06" db="EMBL/GenBank/DDBJ databases">
        <title>Draft genome of Bugula neritina, a colonial animal packing powerful symbionts and potential medicines.</title>
        <authorList>
            <person name="Rayko M."/>
        </authorList>
    </citation>
    <scope>NUCLEOTIDE SEQUENCE [LARGE SCALE GENOMIC DNA]</scope>
    <source>
        <strain evidence="8">Kwan_BN1</strain>
    </source>
</reference>
<keyword evidence="7" id="KW-0812">Transmembrane</keyword>
<dbReference type="InterPro" id="IPR038377">
    <property type="entry name" value="Na/Glc_symporter_sf"/>
</dbReference>
<accession>A0A7J7JK30</accession>